<proteinExistence type="predicted"/>
<organism evidence="7 8">
    <name type="scientific">Eiseniibacteriota bacterium</name>
    <dbReference type="NCBI Taxonomy" id="2212470"/>
    <lineage>
        <taxon>Bacteria</taxon>
        <taxon>Candidatus Eiseniibacteriota</taxon>
    </lineage>
</organism>
<gene>
    <name evidence="7" type="ORF">ACFL2Z_02785</name>
</gene>
<feature type="transmembrane region" description="Helical" evidence="5">
    <location>
        <begin position="300"/>
        <end position="317"/>
    </location>
</feature>
<accession>A0ABV6YP14</accession>
<feature type="transmembrane region" description="Helical" evidence="5">
    <location>
        <begin position="67"/>
        <end position="85"/>
    </location>
</feature>
<evidence type="ECO:0000256" key="3">
    <source>
        <dbReference type="ARBA" id="ARBA00022989"/>
    </source>
</evidence>
<name>A0ABV6YP14_UNCEI</name>
<feature type="transmembrane region" description="Helical" evidence="5">
    <location>
        <begin position="41"/>
        <end position="60"/>
    </location>
</feature>
<feature type="transmembrane region" description="Helical" evidence="5">
    <location>
        <begin position="396"/>
        <end position="417"/>
    </location>
</feature>
<dbReference type="GO" id="GO:0016874">
    <property type="term" value="F:ligase activity"/>
    <property type="evidence" value="ECO:0007669"/>
    <property type="project" value="UniProtKB-KW"/>
</dbReference>
<feature type="transmembrane region" description="Helical" evidence="5">
    <location>
        <begin position="176"/>
        <end position="194"/>
    </location>
</feature>
<comment type="subcellular location">
    <subcellularLocation>
        <location evidence="1">Membrane</location>
        <topology evidence="1">Multi-pass membrane protein</topology>
    </subcellularLocation>
</comment>
<feature type="transmembrane region" description="Helical" evidence="5">
    <location>
        <begin position="261"/>
        <end position="294"/>
    </location>
</feature>
<keyword evidence="2 5" id="KW-0812">Transmembrane</keyword>
<feature type="transmembrane region" description="Helical" evidence="5">
    <location>
        <begin position="148"/>
        <end position="167"/>
    </location>
</feature>
<comment type="caution">
    <text evidence="7">The sequence shown here is derived from an EMBL/GenBank/DDBJ whole genome shotgun (WGS) entry which is preliminary data.</text>
</comment>
<evidence type="ECO:0000256" key="5">
    <source>
        <dbReference type="SAM" id="Phobius"/>
    </source>
</evidence>
<keyword evidence="4 5" id="KW-0472">Membrane</keyword>
<dbReference type="PANTHER" id="PTHR37422">
    <property type="entry name" value="TEICHURONIC ACID BIOSYNTHESIS PROTEIN TUAE"/>
    <property type="match status" value="1"/>
</dbReference>
<feature type="transmembrane region" description="Helical" evidence="5">
    <location>
        <begin position="97"/>
        <end position="113"/>
    </location>
</feature>
<evidence type="ECO:0000256" key="2">
    <source>
        <dbReference type="ARBA" id="ARBA00022692"/>
    </source>
</evidence>
<keyword evidence="3 5" id="KW-1133">Transmembrane helix</keyword>
<reference evidence="7 8" key="1">
    <citation type="submission" date="2024-09" db="EMBL/GenBank/DDBJ databases">
        <authorList>
            <person name="D'Angelo T."/>
        </authorList>
    </citation>
    <scope>NUCLEOTIDE SEQUENCE [LARGE SCALE GENOMIC DNA]</scope>
    <source>
        <strain evidence="7">SAG AM-311-F02</strain>
    </source>
</reference>
<feature type="transmembrane region" description="Helical" evidence="5">
    <location>
        <begin position="12"/>
        <end position="35"/>
    </location>
</feature>
<keyword evidence="8" id="KW-1185">Reference proteome</keyword>
<dbReference type="Pfam" id="PF04932">
    <property type="entry name" value="Wzy_C"/>
    <property type="match status" value="1"/>
</dbReference>
<feature type="transmembrane region" description="Helical" evidence="5">
    <location>
        <begin position="437"/>
        <end position="455"/>
    </location>
</feature>
<keyword evidence="7" id="KW-0436">Ligase</keyword>
<evidence type="ECO:0000259" key="6">
    <source>
        <dbReference type="Pfam" id="PF04932"/>
    </source>
</evidence>
<protein>
    <submittedName>
        <fullName evidence="7">O-antigen ligase family protein</fullName>
    </submittedName>
</protein>
<feature type="transmembrane region" description="Helical" evidence="5">
    <location>
        <begin position="228"/>
        <end position="249"/>
    </location>
</feature>
<dbReference type="EMBL" id="JBHPEI010000033">
    <property type="protein sequence ID" value="MFC1799818.1"/>
    <property type="molecule type" value="Genomic_DNA"/>
</dbReference>
<feature type="transmembrane region" description="Helical" evidence="5">
    <location>
        <begin position="125"/>
        <end position="142"/>
    </location>
</feature>
<dbReference type="InterPro" id="IPR051533">
    <property type="entry name" value="WaaL-like"/>
</dbReference>
<evidence type="ECO:0000256" key="1">
    <source>
        <dbReference type="ARBA" id="ARBA00004141"/>
    </source>
</evidence>
<evidence type="ECO:0000313" key="8">
    <source>
        <dbReference type="Proteomes" id="UP001594288"/>
    </source>
</evidence>
<evidence type="ECO:0000256" key="4">
    <source>
        <dbReference type="ARBA" id="ARBA00023136"/>
    </source>
</evidence>
<feature type="transmembrane region" description="Helical" evidence="5">
    <location>
        <begin position="462"/>
        <end position="479"/>
    </location>
</feature>
<dbReference type="Proteomes" id="UP001594288">
    <property type="component" value="Unassembled WGS sequence"/>
</dbReference>
<sequence length="490" mass="55895">MRNLVDTVESRRLPITFFILAGLSVLVGAMMGLKSPFGNKLIFYMIVIFNMMMITYLVLLKNMTWGVLIYLYALVFLNMYWRITIPGRLPDLDIPRMTFAFVWLIFLMEMALGNRKLLPRTNIEVAMLGVLGALLYSMFFVGQAQIRLFLNGFAIPYAMFVLAKNVFNRRKNVDRLVYWFAIPLSVYFPLNHFFEHFKIRSLVFPRYILSPEIAGKAVHFGERTIGVFLQPVATGMAMISMFLLALYGLSKLKGMLPRVMSWVLVAITPAAVFLALARSVYTGFALSLLIVLLFSKKLKVYALIILMGAGLVVLGNWSTVKSEKRGAGGLATTHTAANRLVLLDASFRMFADHPFVGVGFHDFQEHSLPYVRQVRSTIFGVRESWQGKTIKQHNHFLNMMTEVGLMGLLPQLLMFYFLFRLLYRARRIHDGAVDHDFVVVVWAILAEYLTNAMFMEPRFYEFMNVLPFLLAGIVVGSYQRKQLGNSLSPI</sequence>
<dbReference type="PANTHER" id="PTHR37422:SF23">
    <property type="entry name" value="TEICHURONIC ACID BIOSYNTHESIS PROTEIN TUAE"/>
    <property type="match status" value="1"/>
</dbReference>
<feature type="domain" description="O-antigen ligase-related" evidence="6">
    <location>
        <begin position="264"/>
        <end position="409"/>
    </location>
</feature>
<dbReference type="InterPro" id="IPR007016">
    <property type="entry name" value="O-antigen_ligase-rel_domated"/>
</dbReference>
<evidence type="ECO:0000313" key="7">
    <source>
        <dbReference type="EMBL" id="MFC1799818.1"/>
    </source>
</evidence>